<dbReference type="AlphaFoldDB" id="B8CDU8"/>
<dbReference type="Pfam" id="PF17184">
    <property type="entry name" value="Rit1_C"/>
    <property type="match status" value="1"/>
</dbReference>
<protein>
    <submittedName>
        <fullName evidence="4">Uncharacterized protein</fullName>
    </submittedName>
</protein>
<dbReference type="GO" id="GO:0019988">
    <property type="term" value="P:charged-tRNA amino acid modification"/>
    <property type="evidence" value="ECO:0000318"/>
    <property type="project" value="GO_Central"/>
</dbReference>
<sequence>MFNEVSSEITPTDNENGSGKKLTNRHKRKIAYSIKRLAVACKQTVWVMRYRVELGEVDALDVEWDVELHTPACIVSEEEHEQISQLIDSRVELLYQSKAIVEPRRLAQLVIKPLRAVWIANGSFQNDTEIASSTKKDQYLMIICCNPSTYKEGGKNHVQWIDNKCKGITSSTEHGYYYTPGAADDDATWGRRLSPELFWTNPQLFLVPPLTDDDVDGLIDSLVQQHQSDSIFSDDLHSRHHNMNKIGHLNLWIGSRTAGRPPDCWDNFDAILNATENEYPAILDSISELHTKSQRSCFYLQLPVAEGKRDKTELERWMPVGLTYLILHMQQGRRVLVHCAQGKDRSVGVVLAFVAIVCPLGYPLRLSEEFDSFDVGSLHATNEGDGKSEIGMHFQSGLSTSLVNSLLKEDGRDLFLQWTHQHSNSTTLEPLANKDSLRIRERRADESNDAET</sequence>
<dbReference type="Gene3D" id="3.90.190.10">
    <property type="entry name" value="Protein tyrosine phosphatase superfamily"/>
    <property type="match status" value="1"/>
</dbReference>
<organism evidence="4 5">
    <name type="scientific">Thalassiosira pseudonana</name>
    <name type="common">Marine diatom</name>
    <name type="synonym">Cyclotella nana</name>
    <dbReference type="NCBI Taxonomy" id="35128"/>
    <lineage>
        <taxon>Eukaryota</taxon>
        <taxon>Sar</taxon>
        <taxon>Stramenopiles</taxon>
        <taxon>Ochrophyta</taxon>
        <taxon>Bacillariophyta</taxon>
        <taxon>Coscinodiscophyceae</taxon>
        <taxon>Thalassiosirophycidae</taxon>
        <taxon>Thalassiosirales</taxon>
        <taxon>Thalassiosiraceae</taxon>
        <taxon>Thalassiosira</taxon>
    </lineage>
</organism>
<reference evidence="4 5" key="1">
    <citation type="journal article" date="2004" name="Science">
        <title>The genome of the diatom Thalassiosira pseudonana: ecology, evolution, and metabolism.</title>
        <authorList>
            <person name="Armbrust E.V."/>
            <person name="Berges J.A."/>
            <person name="Bowler C."/>
            <person name="Green B.R."/>
            <person name="Martinez D."/>
            <person name="Putnam N.H."/>
            <person name="Zhou S."/>
            <person name="Allen A.E."/>
            <person name="Apt K.E."/>
            <person name="Bechner M."/>
            <person name="Brzezinski M.A."/>
            <person name="Chaal B.K."/>
            <person name="Chiovitti A."/>
            <person name="Davis A.K."/>
            <person name="Demarest M.S."/>
            <person name="Detter J.C."/>
            <person name="Glavina T."/>
            <person name="Goodstein D."/>
            <person name="Hadi M.Z."/>
            <person name="Hellsten U."/>
            <person name="Hildebrand M."/>
            <person name="Jenkins B.D."/>
            <person name="Jurka J."/>
            <person name="Kapitonov V.V."/>
            <person name="Kroger N."/>
            <person name="Lau W.W."/>
            <person name="Lane T.W."/>
            <person name="Larimer F.W."/>
            <person name="Lippmeier J.C."/>
            <person name="Lucas S."/>
            <person name="Medina M."/>
            <person name="Montsant A."/>
            <person name="Obornik M."/>
            <person name="Parker M.S."/>
            <person name="Palenik B."/>
            <person name="Pazour G.J."/>
            <person name="Richardson P.M."/>
            <person name="Rynearson T.A."/>
            <person name="Saito M.A."/>
            <person name="Schwartz D.C."/>
            <person name="Thamatrakoln K."/>
            <person name="Valentin K."/>
            <person name="Vardi A."/>
            <person name="Wilkerson F.P."/>
            <person name="Rokhsar D.S."/>
        </authorList>
    </citation>
    <scope>NUCLEOTIDE SEQUENCE [LARGE SCALE GENOMIC DNA]</scope>
    <source>
        <strain evidence="4 5">CCMP1335</strain>
    </source>
</reference>
<evidence type="ECO:0000259" key="2">
    <source>
        <dbReference type="Pfam" id="PF04179"/>
    </source>
</evidence>
<keyword evidence="5" id="KW-1185">Reference proteome</keyword>
<evidence type="ECO:0000256" key="1">
    <source>
        <dbReference type="SAM" id="MobiDB-lite"/>
    </source>
</evidence>
<dbReference type="eggNOG" id="KOG2634">
    <property type="taxonomic scope" value="Eukaryota"/>
</dbReference>
<dbReference type="GO" id="GO:0016763">
    <property type="term" value="F:pentosyltransferase activity"/>
    <property type="evidence" value="ECO:0000318"/>
    <property type="project" value="GO_Central"/>
</dbReference>
<feature type="region of interest" description="Disordered" evidence="1">
    <location>
        <begin position="432"/>
        <end position="452"/>
    </location>
</feature>
<feature type="compositionally biased region" description="Basic and acidic residues" evidence="1">
    <location>
        <begin position="435"/>
        <end position="446"/>
    </location>
</feature>
<proteinExistence type="predicted"/>
<dbReference type="EMBL" id="CM000651">
    <property type="protein sequence ID" value="EED88270.1"/>
    <property type="molecule type" value="Genomic_DNA"/>
</dbReference>
<name>B8CDU8_THAPS</name>
<dbReference type="InterPro" id="IPR033421">
    <property type="entry name" value="Rit1_DUSP-like"/>
</dbReference>
<dbReference type="SUPFAM" id="SSF52799">
    <property type="entry name" value="(Phosphotyrosine protein) phosphatases II"/>
    <property type="match status" value="1"/>
</dbReference>
<dbReference type="HOGENOM" id="CLU_606232_0_0_1"/>
<evidence type="ECO:0000313" key="4">
    <source>
        <dbReference type="EMBL" id="EED88270.1"/>
    </source>
</evidence>
<dbReference type="InterPro" id="IPR033449">
    <property type="entry name" value="Rit1_N"/>
</dbReference>
<gene>
    <name evidence="4" type="ORF">THAPSDRAFT_10547</name>
</gene>
<evidence type="ECO:0000259" key="3">
    <source>
        <dbReference type="Pfam" id="PF17184"/>
    </source>
</evidence>
<feature type="compositionally biased region" description="Polar residues" evidence="1">
    <location>
        <begin position="1"/>
        <end position="17"/>
    </location>
</feature>
<dbReference type="InParanoid" id="B8CDU8"/>
<feature type="domain" description="Rit1 N-terminal" evidence="3">
    <location>
        <begin position="60"/>
        <end position="223"/>
    </location>
</feature>
<dbReference type="Pfam" id="PF04179">
    <property type="entry name" value="Init_tRNA_PT"/>
    <property type="match status" value="1"/>
</dbReference>
<feature type="domain" description="Rit1 DUSP-like" evidence="2">
    <location>
        <begin position="299"/>
        <end position="355"/>
    </location>
</feature>
<accession>B8CDU8</accession>
<dbReference type="PANTHER" id="PTHR31811:SF0">
    <property type="entry name" value="TRNA A64-2'-O-RIBOSYLPHOSPHATE TRANSFERASE"/>
    <property type="match status" value="1"/>
</dbReference>
<dbReference type="InterPro" id="IPR007306">
    <property type="entry name" value="Rit1"/>
</dbReference>
<dbReference type="Proteomes" id="UP000001449">
    <property type="component" value="Chromosome 17"/>
</dbReference>
<dbReference type="InterPro" id="IPR029021">
    <property type="entry name" value="Prot-tyrosine_phosphatase-like"/>
</dbReference>
<dbReference type="PANTHER" id="PTHR31811">
    <property type="entry name" value="TRNA A64-2'-O-RIBOSYLPHOSPHATE TRANSFERASE"/>
    <property type="match status" value="1"/>
</dbReference>
<feature type="region of interest" description="Disordered" evidence="1">
    <location>
        <begin position="1"/>
        <end position="22"/>
    </location>
</feature>
<dbReference type="RefSeq" id="XP_002294436.1">
    <property type="nucleotide sequence ID" value="XM_002294400.1"/>
</dbReference>
<dbReference type="KEGG" id="tps:THAPSDRAFT_10547"/>
<evidence type="ECO:0000313" key="5">
    <source>
        <dbReference type="Proteomes" id="UP000001449"/>
    </source>
</evidence>
<dbReference type="PaxDb" id="35128-Thaps10547"/>
<reference evidence="4 5" key="2">
    <citation type="journal article" date="2008" name="Nature">
        <title>The Phaeodactylum genome reveals the evolutionary history of diatom genomes.</title>
        <authorList>
            <person name="Bowler C."/>
            <person name="Allen A.E."/>
            <person name="Badger J.H."/>
            <person name="Grimwood J."/>
            <person name="Jabbari K."/>
            <person name="Kuo A."/>
            <person name="Maheswari U."/>
            <person name="Martens C."/>
            <person name="Maumus F."/>
            <person name="Otillar R.P."/>
            <person name="Rayko E."/>
            <person name="Salamov A."/>
            <person name="Vandepoele K."/>
            <person name="Beszteri B."/>
            <person name="Gruber A."/>
            <person name="Heijde M."/>
            <person name="Katinka M."/>
            <person name="Mock T."/>
            <person name="Valentin K."/>
            <person name="Verret F."/>
            <person name="Berges J.A."/>
            <person name="Brownlee C."/>
            <person name="Cadoret J.P."/>
            <person name="Chiovitti A."/>
            <person name="Choi C.J."/>
            <person name="Coesel S."/>
            <person name="De Martino A."/>
            <person name="Detter J.C."/>
            <person name="Durkin C."/>
            <person name="Falciatore A."/>
            <person name="Fournet J."/>
            <person name="Haruta M."/>
            <person name="Huysman M.J."/>
            <person name="Jenkins B.D."/>
            <person name="Jiroutova K."/>
            <person name="Jorgensen R.E."/>
            <person name="Joubert Y."/>
            <person name="Kaplan A."/>
            <person name="Kroger N."/>
            <person name="Kroth P.G."/>
            <person name="La Roche J."/>
            <person name="Lindquist E."/>
            <person name="Lommer M."/>
            <person name="Martin-Jezequel V."/>
            <person name="Lopez P.J."/>
            <person name="Lucas S."/>
            <person name="Mangogna M."/>
            <person name="McGinnis K."/>
            <person name="Medlin L.K."/>
            <person name="Montsant A."/>
            <person name="Oudot-Le Secq M.P."/>
            <person name="Napoli C."/>
            <person name="Obornik M."/>
            <person name="Parker M.S."/>
            <person name="Petit J.L."/>
            <person name="Porcel B.M."/>
            <person name="Poulsen N."/>
            <person name="Robison M."/>
            <person name="Rychlewski L."/>
            <person name="Rynearson T.A."/>
            <person name="Schmutz J."/>
            <person name="Shapiro H."/>
            <person name="Siaut M."/>
            <person name="Stanley M."/>
            <person name="Sussman M.R."/>
            <person name="Taylor A.R."/>
            <person name="Vardi A."/>
            <person name="von Dassow P."/>
            <person name="Vyverman W."/>
            <person name="Willis A."/>
            <person name="Wyrwicz L.S."/>
            <person name="Rokhsar D.S."/>
            <person name="Weissenbach J."/>
            <person name="Armbrust E.V."/>
            <person name="Green B.R."/>
            <person name="Van de Peer Y."/>
            <person name="Grigoriev I.V."/>
        </authorList>
    </citation>
    <scope>NUCLEOTIDE SEQUENCE [LARGE SCALE GENOMIC DNA]</scope>
    <source>
        <strain evidence="4 5">CCMP1335</strain>
    </source>
</reference>
<dbReference type="GO" id="GO:0043399">
    <property type="term" value="F:tRNA adenosine(64)-2'-O-ribosylphosphate transferase activity"/>
    <property type="evidence" value="ECO:0007669"/>
    <property type="project" value="InterPro"/>
</dbReference>
<dbReference type="GeneID" id="7450329"/>